<evidence type="ECO:0000313" key="6">
    <source>
        <dbReference type="Proteomes" id="UP000037688"/>
    </source>
</evidence>
<evidence type="ECO:0000256" key="2">
    <source>
        <dbReference type="ARBA" id="ARBA00022801"/>
    </source>
</evidence>
<comment type="similarity">
    <text evidence="3">Belongs to the Nudix hydrolase family.</text>
</comment>
<evidence type="ECO:0000256" key="3">
    <source>
        <dbReference type="RuleBase" id="RU003476"/>
    </source>
</evidence>
<keyword evidence="2 3" id="KW-0378">Hydrolase</keyword>
<evidence type="ECO:0000313" key="5">
    <source>
        <dbReference type="EMBL" id="KOY16805.1"/>
    </source>
</evidence>
<dbReference type="InterPro" id="IPR015797">
    <property type="entry name" value="NUDIX_hydrolase-like_dom_sf"/>
</dbReference>
<dbReference type="Pfam" id="PF00293">
    <property type="entry name" value="NUDIX"/>
    <property type="match status" value="1"/>
</dbReference>
<dbReference type="PANTHER" id="PTHR43046">
    <property type="entry name" value="GDP-MANNOSE MANNOSYL HYDROLASE"/>
    <property type="match status" value="1"/>
</dbReference>
<dbReference type="InterPro" id="IPR020476">
    <property type="entry name" value="Nudix_hydrolase"/>
</dbReference>
<comment type="cofactor">
    <cofactor evidence="1">
        <name>Mg(2+)</name>
        <dbReference type="ChEBI" id="CHEBI:18420"/>
    </cofactor>
</comment>
<dbReference type="Gene3D" id="3.90.79.10">
    <property type="entry name" value="Nucleoside Triphosphate Pyrophosphohydrolase"/>
    <property type="match status" value="1"/>
</dbReference>
<dbReference type="PROSITE" id="PS00893">
    <property type="entry name" value="NUDIX_BOX"/>
    <property type="match status" value="1"/>
</dbReference>
<comment type="caution">
    <text evidence="5">The sequence shown here is derived from an EMBL/GenBank/DDBJ whole genome shotgun (WGS) entry which is preliminary data.</text>
</comment>
<dbReference type="SUPFAM" id="SSF55811">
    <property type="entry name" value="Nudix"/>
    <property type="match status" value="1"/>
</dbReference>
<protein>
    <submittedName>
        <fullName evidence="5">NUDIX hydrolase</fullName>
    </submittedName>
</protein>
<dbReference type="PATRIC" id="fig|1705561.3.peg.1421"/>
<organism evidence="5 6">
    <name type="scientific">Paenibacillus xylanivorans</name>
    <dbReference type="NCBI Taxonomy" id="1705561"/>
    <lineage>
        <taxon>Bacteria</taxon>
        <taxon>Bacillati</taxon>
        <taxon>Bacillota</taxon>
        <taxon>Bacilli</taxon>
        <taxon>Bacillales</taxon>
        <taxon>Paenibacillaceae</taxon>
        <taxon>Paenibacillus</taxon>
    </lineage>
</organism>
<dbReference type="Proteomes" id="UP000037688">
    <property type="component" value="Unassembled WGS sequence"/>
</dbReference>
<evidence type="ECO:0000256" key="1">
    <source>
        <dbReference type="ARBA" id="ARBA00001946"/>
    </source>
</evidence>
<feature type="domain" description="Nudix hydrolase" evidence="4">
    <location>
        <begin position="19"/>
        <end position="151"/>
    </location>
</feature>
<keyword evidence="6" id="KW-1185">Reference proteome</keyword>
<dbReference type="InterPro" id="IPR020084">
    <property type="entry name" value="NUDIX_hydrolase_CS"/>
</dbReference>
<dbReference type="AlphaFoldDB" id="A0A0N0C567"/>
<sequence>MSMSDYYKNLREKIGNELIFMPGVAGVIRNEQGEILFGRKHIETNWGLIAGAIELGETPAQAMVREAWEETGLVIEPERIIGVYGGEEQRFTYSNGHQVEYLTIVFECSIKSGQLTPDNEEMKDLQFFPEQGLPPIANKYPDYIFSSNQEERAHFIK</sequence>
<dbReference type="PROSITE" id="PS51462">
    <property type="entry name" value="NUDIX"/>
    <property type="match status" value="1"/>
</dbReference>
<evidence type="ECO:0000259" key="4">
    <source>
        <dbReference type="PROSITE" id="PS51462"/>
    </source>
</evidence>
<dbReference type="GO" id="GO:0016787">
    <property type="term" value="F:hydrolase activity"/>
    <property type="evidence" value="ECO:0007669"/>
    <property type="project" value="UniProtKB-KW"/>
</dbReference>
<dbReference type="PRINTS" id="PR00502">
    <property type="entry name" value="NUDIXFAMILY"/>
</dbReference>
<name>A0A0N0C567_9BACL</name>
<accession>A0A0N0C567</accession>
<dbReference type="PANTHER" id="PTHR43046:SF2">
    <property type="entry name" value="8-OXO-DGTP DIPHOSPHATASE-RELATED"/>
    <property type="match status" value="1"/>
</dbReference>
<proteinExistence type="inferred from homology"/>
<reference evidence="5 6" key="1">
    <citation type="submission" date="2015-08" db="EMBL/GenBank/DDBJ databases">
        <title>Draft genome sequence of cellulolytic and xylanolytic Paenibacillus sp. A59, isolated from a decaying forest soil from Patagonia, Argentina.</title>
        <authorList>
            <person name="Ghio S."/>
            <person name="Caceres A.M."/>
            <person name="Talia P."/>
            <person name="Grasso D."/>
            <person name="Campos E."/>
        </authorList>
    </citation>
    <scope>NUCLEOTIDE SEQUENCE [LARGE SCALE GENOMIC DNA]</scope>
    <source>
        <strain evidence="5 6">A59</strain>
    </source>
</reference>
<dbReference type="OrthoDB" id="9787476at2"/>
<gene>
    <name evidence="5" type="ORF">AMS66_07950</name>
</gene>
<dbReference type="InterPro" id="IPR000086">
    <property type="entry name" value="NUDIX_hydrolase_dom"/>
</dbReference>
<dbReference type="EMBL" id="LITU01000050">
    <property type="protein sequence ID" value="KOY16805.1"/>
    <property type="molecule type" value="Genomic_DNA"/>
</dbReference>